<dbReference type="InterPro" id="IPR036514">
    <property type="entry name" value="SGNH_hydro_sf"/>
</dbReference>
<dbReference type="InterPro" id="IPR013830">
    <property type="entry name" value="SGNH_hydro"/>
</dbReference>
<dbReference type="Pfam" id="PF13472">
    <property type="entry name" value="Lipase_GDSL_2"/>
    <property type="match status" value="1"/>
</dbReference>
<feature type="signal peptide" evidence="1">
    <location>
        <begin position="1"/>
        <end position="24"/>
    </location>
</feature>
<evidence type="ECO:0000313" key="4">
    <source>
        <dbReference type="Proteomes" id="UP000319411"/>
    </source>
</evidence>
<dbReference type="AlphaFoldDB" id="A0A518XI84"/>
<proteinExistence type="predicted"/>
<evidence type="ECO:0000313" key="3">
    <source>
        <dbReference type="EMBL" id="QDY43879.1"/>
    </source>
</evidence>
<evidence type="ECO:0000259" key="2">
    <source>
        <dbReference type="Pfam" id="PF13472"/>
    </source>
</evidence>
<gene>
    <name evidence="3" type="ORF">D8B20_18280</name>
</gene>
<organism evidence="3 4">
    <name type="scientific">Candidatus Pantoea soli</name>
    <dbReference type="NCBI Taxonomy" id="3098669"/>
    <lineage>
        <taxon>Bacteria</taxon>
        <taxon>Pseudomonadati</taxon>
        <taxon>Pseudomonadota</taxon>
        <taxon>Gammaproteobacteria</taxon>
        <taxon>Enterobacterales</taxon>
        <taxon>Erwiniaceae</taxon>
        <taxon>Pantoea</taxon>
    </lineage>
</organism>
<reference evidence="3 4" key="1">
    <citation type="submission" date="2018-10" db="EMBL/GenBank/DDBJ databases">
        <title>Genome Sequencing of Pantoea dispersa DSM 32899.</title>
        <authorList>
            <person name="Nawrath M."/>
            <person name="Ottenheim C."/>
            <person name="Wilm A."/>
            <person name="Zimmermann W."/>
            <person name="Wu J.C."/>
        </authorList>
    </citation>
    <scope>NUCLEOTIDE SEQUENCE [LARGE SCALE GENOMIC DNA]</scope>
    <source>
        <strain evidence="3 4">DSM 32899</strain>
        <plasmid evidence="3 4">unnamed1</plasmid>
    </source>
</reference>
<sequence length="266" mass="30153">MYRLPIPIAGALISALLVQQSALAEITQPDNEFIIEAYGGSSTRGAMAVRENGKLHAIYIKDNEIALINNWLADKYGSGIRVVNKGASSAQAMDLLNPKYFYKKNKSWREEMQTSPAKIILLNFATNDARHYHFRDIEQNYQVSPEKYTQVMTQLITIAREEGKQVILQEPHPICGRAEKWNVAPYVTKLDALAKAEAVPLAHQYQRILQMPAWQSLMSPDCIHPSEQLYRIKAEETFAVLVKQFNRELAAAGDKTRQHTEQVAKR</sequence>
<protein>
    <submittedName>
        <fullName evidence="3">SGNH/GDSL hydrolase family protein</fullName>
    </submittedName>
</protein>
<keyword evidence="3" id="KW-0378">Hydrolase</keyword>
<dbReference type="Gene3D" id="3.40.50.1110">
    <property type="entry name" value="SGNH hydrolase"/>
    <property type="match status" value="1"/>
</dbReference>
<accession>A0A518XI84</accession>
<name>A0A518XI84_9GAMM</name>
<keyword evidence="1" id="KW-0732">Signal</keyword>
<dbReference type="CDD" id="cd00229">
    <property type="entry name" value="SGNH_hydrolase"/>
    <property type="match status" value="1"/>
</dbReference>
<dbReference type="GO" id="GO:0016788">
    <property type="term" value="F:hydrolase activity, acting on ester bonds"/>
    <property type="evidence" value="ECO:0007669"/>
    <property type="project" value="UniProtKB-ARBA"/>
</dbReference>
<geneLocation type="plasmid" evidence="3 4">
    <name>unnamed1</name>
</geneLocation>
<keyword evidence="3" id="KW-0614">Plasmid</keyword>
<feature type="chain" id="PRO_5021914655" evidence="1">
    <location>
        <begin position="25"/>
        <end position="266"/>
    </location>
</feature>
<dbReference type="Proteomes" id="UP000319411">
    <property type="component" value="Plasmid unnamed1"/>
</dbReference>
<keyword evidence="4" id="KW-1185">Reference proteome</keyword>
<dbReference type="SUPFAM" id="SSF52266">
    <property type="entry name" value="SGNH hydrolase"/>
    <property type="match status" value="1"/>
</dbReference>
<dbReference type="EMBL" id="CP032703">
    <property type="protein sequence ID" value="QDY43879.1"/>
    <property type="molecule type" value="Genomic_DNA"/>
</dbReference>
<dbReference type="OrthoDB" id="6534061at2"/>
<dbReference type="KEGG" id="pdis:D8B20_18280"/>
<dbReference type="RefSeq" id="WP_145890958.1">
    <property type="nucleotide sequence ID" value="NZ_CP032703.1"/>
</dbReference>
<feature type="domain" description="SGNH hydrolase-type esterase" evidence="2">
    <location>
        <begin position="68"/>
        <end position="232"/>
    </location>
</feature>
<evidence type="ECO:0000256" key="1">
    <source>
        <dbReference type="SAM" id="SignalP"/>
    </source>
</evidence>